<dbReference type="PANTHER" id="PTHR48004:SF59">
    <property type="entry name" value="LEUCINE-RICH REPEAT-CONTAINING N-TERMINAL PLANT-TYPE DOMAIN-CONTAINING PROTEIN"/>
    <property type="match status" value="1"/>
</dbReference>
<sequence length="717" mass="79092">MSNNNNNNNHNEDVDHKKTAELRLKPGNSENCQEKDASKQTQDDHDGSFSRSSPSPNLAATAATSPLPTSTTTSDFDIMKIVRERADAAHIETAGDLELVELTQKFGTTLPMGDNSHDRTTDDAHSPLHTIPMRQPEYFGQPQTCPGAYAVVGPCFANHSVNHSNAGSNTGTSEGGFYNLIQEIADNEVIAHPIDDDQQIDLLPNAVPLPTNQRSRAYYWRQKLLCSLSAEVIVAFLAVSITVLIFVVTSSKKGSTNQLPNQKGSIYIPENPVEAAATAQTLLESLNLPHYTQEALTNSRSPQSKAYQWLVNNINNQTFTQPDLPKWRLIQRFVMATFYYSTRGDYWVQRRGWLDWETNECSWEQIFLKRTFSPDLSCNEMGEIKALVFWNANSMDGTLPPEISLLGKSLQSIEVNRQLQLKGTIPTEFGLLTKLTQLLLTITNIGGSFPTEFGQLQSLQVLHLVGTPIHGHIPSEIGRLRNLSTFAVATADITGSVPEVVSNAMHLRSLKLSSRRSGTVMSIPSEIGNLTELKRLDLADWNLHGTIPDQLGKLEKLTSLALSGNSVSGTIPPALLGLKNLGHLYFRFNQLQGTLPPALFSKLSHLRFIFINDNMFSGNVPTEVGQLSDLRTLELQNTNISGILPTEILMLENLTSLVVTDTSLSGSIPEQLCDRMYQQEMKCFGHPQCKVLRMKTNTTVCHGTSLCGCDCGACKLN</sequence>
<feature type="compositionally biased region" description="Basic and acidic residues" evidence="5">
    <location>
        <begin position="10"/>
        <end position="24"/>
    </location>
</feature>
<evidence type="ECO:0000256" key="4">
    <source>
        <dbReference type="ARBA" id="ARBA00022737"/>
    </source>
</evidence>
<organism evidence="8 9">
    <name type="scientific">Seminavis robusta</name>
    <dbReference type="NCBI Taxonomy" id="568900"/>
    <lineage>
        <taxon>Eukaryota</taxon>
        <taxon>Sar</taxon>
        <taxon>Stramenopiles</taxon>
        <taxon>Ochrophyta</taxon>
        <taxon>Bacillariophyta</taxon>
        <taxon>Bacillariophyceae</taxon>
        <taxon>Bacillariophycidae</taxon>
        <taxon>Naviculales</taxon>
        <taxon>Naviculaceae</taxon>
        <taxon>Seminavis</taxon>
    </lineage>
</organism>
<dbReference type="PANTHER" id="PTHR48004">
    <property type="entry name" value="OS01G0149700 PROTEIN"/>
    <property type="match status" value="1"/>
</dbReference>
<accession>A0A9N8DSZ5</accession>
<comment type="subcellular location">
    <subcellularLocation>
        <location evidence="1">Cell membrane</location>
    </subcellularLocation>
</comment>
<keyword evidence="4" id="KW-0677">Repeat</keyword>
<feature type="transmembrane region" description="Helical" evidence="6">
    <location>
        <begin position="224"/>
        <end position="248"/>
    </location>
</feature>
<dbReference type="GO" id="GO:0005886">
    <property type="term" value="C:plasma membrane"/>
    <property type="evidence" value="ECO:0007669"/>
    <property type="project" value="UniProtKB-SubCell"/>
</dbReference>
<dbReference type="FunFam" id="3.80.10.10:FF:000383">
    <property type="entry name" value="Leucine-rich repeat receptor protein kinase EMS1"/>
    <property type="match status" value="1"/>
</dbReference>
<evidence type="ECO:0000256" key="1">
    <source>
        <dbReference type="ARBA" id="ARBA00004236"/>
    </source>
</evidence>
<evidence type="ECO:0000256" key="2">
    <source>
        <dbReference type="ARBA" id="ARBA00022475"/>
    </source>
</evidence>
<evidence type="ECO:0000313" key="8">
    <source>
        <dbReference type="EMBL" id="CAB9508487.1"/>
    </source>
</evidence>
<reference evidence="8" key="1">
    <citation type="submission" date="2020-06" db="EMBL/GenBank/DDBJ databases">
        <authorList>
            <consortium name="Plant Systems Biology data submission"/>
        </authorList>
    </citation>
    <scope>NUCLEOTIDE SEQUENCE</scope>
    <source>
        <strain evidence="8">D6</strain>
    </source>
</reference>
<dbReference type="AlphaFoldDB" id="A0A9N8DSZ5"/>
<dbReference type="Pfam" id="PF00560">
    <property type="entry name" value="LRR_1"/>
    <property type="match status" value="1"/>
</dbReference>
<keyword evidence="3" id="KW-0433">Leucine-rich repeat</keyword>
<dbReference type="OrthoDB" id="676979at2759"/>
<feature type="domain" description="Disease resistance R13L4/SHOC-2-like LRR" evidence="7">
    <location>
        <begin position="402"/>
        <end position="538"/>
    </location>
</feature>
<protein>
    <submittedName>
        <fullName evidence="8">Leucine Rich Repeat</fullName>
    </submittedName>
</protein>
<name>A0A9N8DSZ5_9STRA</name>
<feature type="compositionally biased region" description="Low complexity" evidence="5">
    <location>
        <begin position="52"/>
        <end position="73"/>
    </location>
</feature>
<dbReference type="InterPro" id="IPR052941">
    <property type="entry name" value="StomDev_PlantInt_Reg"/>
</dbReference>
<keyword evidence="6" id="KW-1133">Transmembrane helix</keyword>
<feature type="compositionally biased region" description="Basic and acidic residues" evidence="5">
    <location>
        <begin position="32"/>
        <end position="48"/>
    </location>
</feature>
<gene>
    <name evidence="8" type="ORF">SEMRO_349_G123440.1</name>
</gene>
<keyword evidence="6" id="KW-0472">Membrane</keyword>
<dbReference type="FunFam" id="3.80.10.10:FF:000041">
    <property type="entry name" value="LRR receptor-like serine/threonine-protein kinase ERECTA"/>
    <property type="match status" value="1"/>
</dbReference>
<proteinExistence type="predicted"/>
<evidence type="ECO:0000256" key="3">
    <source>
        <dbReference type="ARBA" id="ARBA00022614"/>
    </source>
</evidence>
<comment type="caution">
    <text evidence="8">The sequence shown here is derived from an EMBL/GenBank/DDBJ whole genome shotgun (WGS) entry which is preliminary data.</text>
</comment>
<dbReference type="Proteomes" id="UP001153069">
    <property type="component" value="Unassembled WGS sequence"/>
</dbReference>
<dbReference type="Pfam" id="PF23598">
    <property type="entry name" value="LRR_14"/>
    <property type="match status" value="1"/>
</dbReference>
<dbReference type="Gene3D" id="3.80.10.10">
    <property type="entry name" value="Ribonuclease Inhibitor"/>
    <property type="match status" value="2"/>
</dbReference>
<dbReference type="InterPro" id="IPR032675">
    <property type="entry name" value="LRR_dom_sf"/>
</dbReference>
<evidence type="ECO:0000256" key="6">
    <source>
        <dbReference type="SAM" id="Phobius"/>
    </source>
</evidence>
<dbReference type="SUPFAM" id="SSF52058">
    <property type="entry name" value="L domain-like"/>
    <property type="match status" value="1"/>
</dbReference>
<evidence type="ECO:0000313" key="9">
    <source>
        <dbReference type="Proteomes" id="UP001153069"/>
    </source>
</evidence>
<feature type="region of interest" description="Disordered" evidence="5">
    <location>
        <begin position="1"/>
        <end position="73"/>
    </location>
</feature>
<dbReference type="EMBL" id="CAICTM010000348">
    <property type="protein sequence ID" value="CAB9508487.1"/>
    <property type="molecule type" value="Genomic_DNA"/>
</dbReference>
<keyword evidence="2" id="KW-1003">Cell membrane</keyword>
<evidence type="ECO:0000259" key="7">
    <source>
        <dbReference type="Pfam" id="PF23598"/>
    </source>
</evidence>
<dbReference type="InterPro" id="IPR055414">
    <property type="entry name" value="LRR_R13L4/SHOC2-like"/>
</dbReference>
<evidence type="ECO:0000256" key="5">
    <source>
        <dbReference type="SAM" id="MobiDB-lite"/>
    </source>
</evidence>
<dbReference type="InterPro" id="IPR001611">
    <property type="entry name" value="Leu-rich_rpt"/>
</dbReference>
<keyword evidence="9" id="KW-1185">Reference proteome</keyword>
<keyword evidence="6" id="KW-0812">Transmembrane</keyword>